<dbReference type="Pfam" id="PF07042">
    <property type="entry name" value="TrfA"/>
    <property type="match status" value="1"/>
</dbReference>
<name>A0A1M5TW79_9GAMM</name>
<evidence type="ECO:0000313" key="3">
    <source>
        <dbReference type="Proteomes" id="UP000184000"/>
    </source>
</evidence>
<evidence type="ECO:0000313" key="2">
    <source>
        <dbReference type="EMBL" id="SHH55085.1"/>
    </source>
</evidence>
<accession>A0A1M5TW79</accession>
<reference evidence="2 3" key="1">
    <citation type="submission" date="2016-11" db="EMBL/GenBank/DDBJ databases">
        <authorList>
            <person name="Jaros S."/>
            <person name="Januszkiewicz K."/>
            <person name="Wedrychowicz H."/>
        </authorList>
    </citation>
    <scope>NUCLEOTIDE SEQUENCE [LARGE SCALE GENOMIC DNA]</scope>
    <source>
        <strain evidence="2 3">DSM 18231</strain>
    </source>
</reference>
<feature type="region of interest" description="Disordered" evidence="1">
    <location>
        <begin position="1"/>
        <end position="43"/>
    </location>
</feature>
<dbReference type="Proteomes" id="UP000184000">
    <property type="component" value="Unassembled WGS sequence"/>
</dbReference>
<gene>
    <name evidence="2" type="ORF">SAMN02744645_4105</name>
</gene>
<protein>
    <submittedName>
        <fullName evidence="2">TrfA protein</fullName>
    </submittedName>
</protein>
<evidence type="ECO:0000256" key="1">
    <source>
        <dbReference type="SAM" id="MobiDB-lite"/>
    </source>
</evidence>
<dbReference type="EMBL" id="FQXA01000009">
    <property type="protein sequence ID" value="SHH55085.1"/>
    <property type="molecule type" value="Genomic_DNA"/>
</dbReference>
<dbReference type="InterPro" id="IPR010751">
    <property type="entry name" value="TrfA"/>
</dbReference>
<organism evidence="2 3">
    <name type="scientific">Stutzerimonas xanthomarina DSM 18231</name>
    <dbReference type="NCBI Taxonomy" id="1403346"/>
    <lineage>
        <taxon>Bacteria</taxon>
        <taxon>Pseudomonadati</taxon>
        <taxon>Pseudomonadota</taxon>
        <taxon>Gammaproteobacteria</taxon>
        <taxon>Pseudomonadales</taxon>
        <taxon>Pseudomonadaceae</taxon>
        <taxon>Stutzerimonas</taxon>
    </lineage>
</organism>
<dbReference type="AlphaFoldDB" id="A0A1M5TW79"/>
<proteinExistence type="predicted"/>
<sequence length="293" mass="32836">MSLSVESAVARLEESRKLHPSTKKTDTGSGSSPPSTLPDWPASSRGVPNVALRSALFSSSRSNRYLERAEIFAQNPTSIRYTGQRLNQVDHNVWITLLHVCRANKLGLPFRSSAYLLLKLQGKTDTGPNRGVLYRCLARLTATAIEISDGKRSYTGSLIDEFYRDEETGELVIELNPKLTGLFGREGFTHIDWSVRRRLTHKPLSQWLHGYFASHADPFPVSIKTLMNMAGSDDACPASAERNLKRALAALAEAHQSLEQPFSYEIREGKVYVHKRPTGSQHRHLRKKLGRQN</sequence>